<dbReference type="InterPro" id="IPR037445">
    <property type="entry name" value="MAGE"/>
</dbReference>
<dbReference type="InterPro" id="IPR002190">
    <property type="entry name" value="MHD_dom"/>
</dbReference>
<evidence type="ECO:0000313" key="4">
    <source>
        <dbReference type="Ensembl" id="ENSNGAP00000017729.1"/>
    </source>
</evidence>
<feature type="compositionally biased region" description="Polar residues" evidence="2">
    <location>
        <begin position="67"/>
        <end position="83"/>
    </location>
</feature>
<evidence type="ECO:0000259" key="3">
    <source>
        <dbReference type="PROSITE" id="PS50838"/>
    </source>
</evidence>
<dbReference type="AlphaFoldDB" id="A0A8C6RGA4"/>
<organism evidence="4 5">
    <name type="scientific">Nannospalax galili</name>
    <name type="common">Northern Israeli blind subterranean mole rat</name>
    <name type="synonym">Spalax galili</name>
    <dbReference type="NCBI Taxonomy" id="1026970"/>
    <lineage>
        <taxon>Eukaryota</taxon>
        <taxon>Metazoa</taxon>
        <taxon>Chordata</taxon>
        <taxon>Craniata</taxon>
        <taxon>Vertebrata</taxon>
        <taxon>Euteleostomi</taxon>
        <taxon>Mammalia</taxon>
        <taxon>Eutheria</taxon>
        <taxon>Euarchontoglires</taxon>
        <taxon>Glires</taxon>
        <taxon>Rodentia</taxon>
        <taxon>Myomorpha</taxon>
        <taxon>Muroidea</taxon>
        <taxon>Spalacidae</taxon>
        <taxon>Spalacinae</taxon>
        <taxon>Nannospalax</taxon>
    </lineage>
</organism>
<dbReference type="SMART" id="SM01373">
    <property type="entry name" value="MAGE"/>
    <property type="match status" value="1"/>
</dbReference>
<dbReference type="Pfam" id="PF01454">
    <property type="entry name" value="MAGE"/>
    <property type="match status" value="1"/>
</dbReference>
<evidence type="ECO:0000256" key="2">
    <source>
        <dbReference type="SAM" id="MobiDB-lite"/>
    </source>
</evidence>
<name>A0A8C6RGA4_NANGA</name>
<dbReference type="FunFam" id="1.10.10.1200:FF:000007">
    <property type="entry name" value="Melanoma-associated antigen C2"/>
    <property type="match status" value="1"/>
</dbReference>
<reference evidence="4" key="2">
    <citation type="submission" date="2025-09" db="UniProtKB">
        <authorList>
            <consortium name="Ensembl"/>
        </authorList>
    </citation>
    <scope>IDENTIFICATION</scope>
</reference>
<dbReference type="FunFam" id="1.10.10.1210:FF:000001">
    <property type="entry name" value="melanoma-associated antigen D1"/>
    <property type="match status" value="1"/>
</dbReference>
<keyword evidence="5" id="KW-1185">Reference proteome</keyword>
<dbReference type="InterPro" id="IPR041899">
    <property type="entry name" value="MAGE_WH2"/>
</dbReference>
<dbReference type="GO" id="GO:0005634">
    <property type="term" value="C:nucleus"/>
    <property type="evidence" value="ECO:0007669"/>
    <property type="project" value="TreeGrafter"/>
</dbReference>
<sequence>MPRPQKRRRVMVEDLEAQSETVLIGEEDSSSSSTCSSSFPSSFSSTSSYITQMSDNPEENIAVSEALNPSQSPQIACSSLGMASSSDSQSREDSESKESSRSSQAAWAGLCVAFLSKSEMDVKVNELVNFLLFKYLMKEPVTKAEMLSNAIGDYQEHFHVIFTKASLYMQMVFGIDIKVVKPASQTYILVTALELTYDGMMPGSLGFPKTGLLVMVICIIFTEGNSVSEEKLWEMLSNVGLYAGKDHFIYGEPRKLIYENFVQEGYLEFRWVPGSDPARYEFLWGLRTLAETSKMKVLEFLTNINGSDPRSYPSQYAEALREEKERA</sequence>
<dbReference type="GO" id="GO:0000122">
    <property type="term" value="P:negative regulation of transcription by RNA polymerase II"/>
    <property type="evidence" value="ECO:0007669"/>
    <property type="project" value="TreeGrafter"/>
</dbReference>
<keyword evidence="1" id="KW-0825">Tumor antigen</keyword>
<dbReference type="InterPro" id="IPR021072">
    <property type="entry name" value="MAGE_N"/>
</dbReference>
<evidence type="ECO:0000313" key="5">
    <source>
        <dbReference type="Proteomes" id="UP000694381"/>
    </source>
</evidence>
<accession>A0A8C6RGA4</accession>
<dbReference type="Ensembl" id="ENSNGAT00000023362.1">
    <property type="protein sequence ID" value="ENSNGAP00000017729.1"/>
    <property type="gene ID" value="ENSNGAG00000018067.1"/>
</dbReference>
<proteinExistence type="predicted"/>
<evidence type="ECO:0000256" key="1">
    <source>
        <dbReference type="ARBA" id="ARBA00084104"/>
    </source>
</evidence>
<feature type="region of interest" description="Disordered" evidence="2">
    <location>
        <begin position="1"/>
        <end position="101"/>
    </location>
</feature>
<dbReference type="Gene3D" id="1.10.10.1210">
    <property type="entry name" value="MAGE homology domain, winged helix WH2 motif"/>
    <property type="match status" value="1"/>
</dbReference>
<protein>
    <submittedName>
        <fullName evidence="4">MAGE family member A10</fullName>
    </submittedName>
</protein>
<dbReference type="OMA" id="REASECT"/>
<dbReference type="GeneTree" id="ENSGT00940000154972"/>
<dbReference type="Proteomes" id="UP000694381">
    <property type="component" value="Unassembled WGS sequence"/>
</dbReference>
<dbReference type="Gene3D" id="1.10.10.1200">
    <property type="entry name" value="MAGE homology domain, winged helix WH1 motif"/>
    <property type="match status" value="1"/>
</dbReference>
<dbReference type="InterPro" id="IPR041898">
    <property type="entry name" value="MAGE_WH1"/>
</dbReference>
<dbReference type="PANTHER" id="PTHR11736">
    <property type="entry name" value="MELANOMA-ASSOCIATED ANTIGEN MAGE ANTIGEN"/>
    <property type="match status" value="1"/>
</dbReference>
<feature type="domain" description="MAGE" evidence="3">
    <location>
        <begin position="120"/>
        <end position="319"/>
    </location>
</feature>
<dbReference type="SMART" id="SM01392">
    <property type="entry name" value="MAGE_N"/>
    <property type="match status" value="1"/>
</dbReference>
<feature type="compositionally biased region" description="Basic and acidic residues" evidence="2">
    <location>
        <begin position="89"/>
        <end position="100"/>
    </location>
</feature>
<reference evidence="4" key="1">
    <citation type="submission" date="2025-08" db="UniProtKB">
        <authorList>
            <consortium name="Ensembl"/>
        </authorList>
    </citation>
    <scope>IDENTIFICATION</scope>
</reference>
<gene>
    <name evidence="4" type="primary">LOC103731175</name>
</gene>
<dbReference type="PANTHER" id="PTHR11736:SF153">
    <property type="entry name" value="MELANOMA-ASSOCIATED ANTIGEN 10"/>
    <property type="match status" value="1"/>
</dbReference>
<dbReference type="PROSITE" id="PS50838">
    <property type="entry name" value="MAGE"/>
    <property type="match status" value="1"/>
</dbReference>
<feature type="compositionally biased region" description="Low complexity" evidence="2">
    <location>
        <begin position="30"/>
        <end position="48"/>
    </location>
</feature>